<evidence type="ECO:0000313" key="1">
    <source>
        <dbReference type="EMBL" id="KAG7510286.1"/>
    </source>
</evidence>
<keyword evidence="2" id="KW-1185">Reference proteome</keyword>
<dbReference type="Proteomes" id="UP000693946">
    <property type="component" value="Linkage Group LG16"/>
</dbReference>
<dbReference type="EMBL" id="JAGKHQ010000008">
    <property type="protein sequence ID" value="KAG7510286.1"/>
    <property type="molecule type" value="Genomic_DNA"/>
</dbReference>
<organism evidence="1 2">
    <name type="scientific">Solea senegalensis</name>
    <name type="common">Senegalese sole</name>
    <dbReference type="NCBI Taxonomy" id="28829"/>
    <lineage>
        <taxon>Eukaryota</taxon>
        <taxon>Metazoa</taxon>
        <taxon>Chordata</taxon>
        <taxon>Craniata</taxon>
        <taxon>Vertebrata</taxon>
        <taxon>Euteleostomi</taxon>
        <taxon>Actinopterygii</taxon>
        <taxon>Neopterygii</taxon>
        <taxon>Teleostei</taxon>
        <taxon>Neoteleostei</taxon>
        <taxon>Acanthomorphata</taxon>
        <taxon>Carangaria</taxon>
        <taxon>Pleuronectiformes</taxon>
        <taxon>Pleuronectoidei</taxon>
        <taxon>Soleidae</taxon>
        <taxon>Solea</taxon>
    </lineage>
</organism>
<name>A0AAV6S379_SOLSE</name>
<dbReference type="AlphaFoldDB" id="A0AAV6S379"/>
<comment type="caution">
    <text evidence="1">The sequence shown here is derived from an EMBL/GenBank/DDBJ whole genome shotgun (WGS) entry which is preliminary data.</text>
</comment>
<proteinExistence type="predicted"/>
<sequence length="99" mass="11319">MSRDLEGIAVLDTEKHTQTAALWVIHTEDRKVRNIIYFYPAVKLYRPCLAQHHPSTLLVFCCHPLAKASLKDWHCPAWPAVMDAVQQASPEILSNVRKK</sequence>
<gene>
    <name evidence="1" type="ORF">JOB18_017749</name>
</gene>
<accession>A0AAV6S379</accession>
<evidence type="ECO:0000313" key="2">
    <source>
        <dbReference type="Proteomes" id="UP000693946"/>
    </source>
</evidence>
<reference evidence="1 2" key="1">
    <citation type="journal article" date="2021" name="Sci. Rep.">
        <title>Chromosome anchoring in Senegalese sole (Solea senegalensis) reveals sex-associated markers and genome rearrangements in flatfish.</title>
        <authorList>
            <person name="Guerrero-Cozar I."/>
            <person name="Gomez-Garrido J."/>
            <person name="Berbel C."/>
            <person name="Martinez-Blanch J.F."/>
            <person name="Alioto T."/>
            <person name="Claros M.G."/>
            <person name="Gagnaire P.A."/>
            <person name="Manchado M."/>
        </authorList>
    </citation>
    <scope>NUCLEOTIDE SEQUENCE [LARGE SCALE GENOMIC DNA]</scope>
    <source>
        <strain evidence="1">Sse05_10M</strain>
    </source>
</reference>
<protein>
    <submittedName>
        <fullName evidence="1">Uncharacterized protein</fullName>
    </submittedName>
</protein>